<dbReference type="Pfam" id="PF00126">
    <property type="entry name" value="HTH_1"/>
    <property type="match status" value="1"/>
</dbReference>
<evidence type="ECO:0000259" key="5">
    <source>
        <dbReference type="PROSITE" id="PS50931"/>
    </source>
</evidence>
<feature type="domain" description="HTH lysR-type" evidence="5">
    <location>
        <begin position="4"/>
        <end position="61"/>
    </location>
</feature>
<dbReference type="GO" id="GO:0003700">
    <property type="term" value="F:DNA-binding transcription factor activity"/>
    <property type="evidence" value="ECO:0007669"/>
    <property type="project" value="InterPro"/>
</dbReference>
<organism evidence="6 7">
    <name type="scientific">Aureimonas flava</name>
    <dbReference type="NCBI Taxonomy" id="2320271"/>
    <lineage>
        <taxon>Bacteria</taxon>
        <taxon>Pseudomonadati</taxon>
        <taxon>Pseudomonadota</taxon>
        <taxon>Alphaproteobacteria</taxon>
        <taxon>Hyphomicrobiales</taxon>
        <taxon>Aurantimonadaceae</taxon>
        <taxon>Aureimonas</taxon>
    </lineage>
</organism>
<gene>
    <name evidence="6" type="ORF">D3218_08700</name>
</gene>
<dbReference type="OrthoDB" id="9789529at2"/>
<protein>
    <submittedName>
        <fullName evidence="6">LysR family transcriptional regulator</fullName>
    </submittedName>
</protein>
<keyword evidence="3" id="KW-0238">DNA-binding</keyword>
<evidence type="ECO:0000313" key="7">
    <source>
        <dbReference type="Proteomes" id="UP000265750"/>
    </source>
</evidence>
<evidence type="ECO:0000256" key="2">
    <source>
        <dbReference type="ARBA" id="ARBA00023015"/>
    </source>
</evidence>
<sequence length="290" mass="31801">MQHFDLDTLATFIAIVETGSFTNAGERVGRSQAAVSTSILRLEERLGVRLLNRTSRTISLTPAGELLFARAIKLIEIEQETLEELGGVGTQKRVRLGMPDDYIGLFGVCVMEKFSSRFTDISIEVVCEFSEDLEPLVARGDIDLAIITRRAGDMQGELLKLERQIWCASATFQPDKAAELPLALFPENCRARPHILRALQDAGLPWKVVWVSSHLQSVQSAVMMGFAITALPQSALTFEHRVLTEADGLPPLPDLELALVRAPGINLAGRRLASFLLSEFTPAEATPPPP</sequence>
<dbReference type="EMBL" id="QYRN01000004">
    <property type="protein sequence ID" value="RIY01425.1"/>
    <property type="molecule type" value="Genomic_DNA"/>
</dbReference>
<dbReference type="InterPro" id="IPR036388">
    <property type="entry name" value="WH-like_DNA-bd_sf"/>
</dbReference>
<dbReference type="AlphaFoldDB" id="A0A3A1WLW8"/>
<accession>A0A3A1WLW8</accession>
<dbReference type="SUPFAM" id="SSF53850">
    <property type="entry name" value="Periplasmic binding protein-like II"/>
    <property type="match status" value="1"/>
</dbReference>
<dbReference type="FunFam" id="1.10.10.10:FF:000001">
    <property type="entry name" value="LysR family transcriptional regulator"/>
    <property type="match status" value="1"/>
</dbReference>
<dbReference type="Proteomes" id="UP000265750">
    <property type="component" value="Unassembled WGS sequence"/>
</dbReference>
<comment type="similarity">
    <text evidence="1">Belongs to the LysR transcriptional regulatory family.</text>
</comment>
<dbReference type="PROSITE" id="PS50931">
    <property type="entry name" value="HTH_LYSR"/>
    <property type="match status" value="1"/>
</dbReference>
<dbReference type="InterPro" id="IPR005119">
    <property type="entry name" value="LysR_subst-bd"/>
</dbReference>
<dbReference type="InterPro" id="IPR050176">
    <property type="entry name" value="LTTR"/>
</dbReference>
<evidence type="ECO:0000256" key="4">
    <source>
        <dbReference type="ARBA" id="ARBA00023163"/>
    </source>
</evidence>
<dbReference type="Pfam" id="PF03466">
    <property type="entry name" value="LysR_substrate"/>
    <property type="match status" value="1"/>
</dbReference>
<dbReference type="InterPro" id="IPR036390">
    <property type="entry name" value="WH_DNA-bd_sf"/>
</dbReference>
<proteinExistence type="inferred from homology"/>
<evidence type="ECO:0000313" key="6">
    <source>
        <dbReference type="EMBL" id="RIY01425.1"/>
    </source>
</evidence>
<dbReference type="GO" id="GO:0003677">
    <property type="term" value="F:DNA binding"/>
    <property type="evidence" value="ECO:0007669"/>
    <property type="project" value="UniProtKB-KW"/>
</dbReference>
<keyword evidence="4" id="KW-0804">Transcription</keyword>
<dbReference type="PANTHER" id="PTHR30579:SF7">
    <property type="entry name" value="HTH-TYPE TRANSCRIPTIONAL REGULATOR LRHA-RELATED"/>
    <property type="match status" value="1"/>
</dbReference>
<dbReference type="RefSeq" id="WP_119539605.1">
    <property type="nucleotide sequence ID" value="NZ_QYRN01000004.1"/>
</dbReference>
<keyword evidence="7" id="KW-1185">Reference proteome</keyword>
<dbReference type="PANTHER" id="PTHR30579">
    <property type="entry name" value="TRANSCRIPTIONAL REGULATOR"/>
    <property type="match status" value="1"/>
</dbReference>
<reference evidence="7" key="1">
    <citation type="submission" date="2018-09" db="EMBL/GenBank/DDBJ databases">
        <authorList>
            <person name="Tuo L."/>
        </authorList>
    </citation>
    <scope>NUCLEOTIDE SEQUENCE [LARGE SCALE GENOMIC DNA]</scope>
    <source>
        <strain evidence="7">M2BS4Y-1</strain>
    </source>
</reference>
<comment type="caution">
    <text evidence="6">The sequence shown here is derived from an EMBL/GenBank/DDBJ whole genome shotgun (WGS) entry which is preliminary data.</text>
</comment>
<evidence type="ECO:0000256" key="1">
    <source>
        <dbReference type="ARBA" id="ARBA00009437"/>
    </source>
</evidence>
<name>A0A3A1WLW8_9HYPH</name>
<dbReference type="InterPro" id="IPR000847">
    <property type="entry name" value="LysR_HTH_N"/>
</dbReference>
<dbReference type="SUPFAM" id="SSF46785">
    <property type="entry name" value="Winged helix' DNA-binding domain"/>
    <property type="match status" value="1"/>
</dbReference>
<dbReference type="PRINTS" id="PR00039">
    <property type="entry name" value="HTHLYSR"/>
</dbReference>
<keyword evidence="2" id="KW-0805">Transcription regulation</keyword>
<evidence type="ECO:0000256" key="3">
    <source>
        <dbReference type="ARBA" id="ARBA00023125"/>
    </source>
</evidence>
<dbReference type="Gene3D" id="3.40.190.10">
    <property type="entry name" value="Periplasmic binding protein-like II"/>
    <property type="match status" value="2"/>
</dbReference>
<dbReference type="Gene3D" id="1.10.10.10">
    <property type="entry name" value="Winged helix-like DNA-binding domain superfamily/Winged helix DNA-binding domain"/>
    <property type="match status" value="1"/>
</dbReference>